<organism evidence="1 2">
    <name type="scientific">Ficus carica</name>
    <name type="common">Common fig</name>
    <dbReference type="NCBI Taxonomy" id="3494"/>
    <lineage>
        <taxon>Eukaryota</taxon>
        <taxon>Viridiplantae</taxon>
        <taxon>Streptophyta</taxon>
        <taxon>Embryophyta</taxon>
        <taxon>Tracheophyta</taxon>
        <taxon>Spermatophyta</taxon>
        <taxon>Magnoliopsida</taxon>
        <taxon>eudicotyledons</taxon>
        <taxon>Gunneridae</taxon>
        <taxon>Pentapetalae</taxon>
        <taxon>rosids</taxon>
        <taxon>fabids</taxon>
        <taxon>Rosales</taxon>
        <taxon>Moraceae</taxon>
        <taxon>Ficeae</taxon>
        <taxon>Ficus</taxon>
    </lineage>
</organism>
<gene>
    <name evidence="1" type="ORF">TIFTF001_050271</name>
</gene>
<protein>
    <submittedName>
        <fullName evidence="1">Uncharacterized protein</fullName>
    </submittedName>
</protein>
<accession>A0AA87YVS5</accession>
<dbReference type="AlphaFoldDB" id="A0AA87YVS5"/>
<sequence>MSFDASPATEVTCQAERGWEKPRSLLVGFGVWQSGNGSEEPLNIFFWFGRRRTGEEFGLDEEEEERSKKNLQRFCLVSTKKKKKKNGPRLNNLGE</sequence>
<name>A0AA87YVS5_FICCA</name>
<dbReference type="EMBL" id="BTGU01008028">
    <property type="protein sequence ID" value="GMN23207.1"/>
    <property type="molecule type" value="Genomic_DNA"/>
</dbReference>
<proteinExistence type="predicted"/>
<evidence type="ECO:0000313" key="2">
    <source>
        <dbReference type="Proteomes" id="UP001187192"/>
    </source>
</evidence>
<keyword evidence="2" id="KW-1185">Reference proteome</keyword>
<reference evidence="1" key="1">
    <citation type="submission" date="2023-07" db="EMBL/GenBank/DDBJ databases">
        <title>draft genome sequence of fig (Ficus carica).</title>
        <authorList>
            <person name="Takahashi T."/>
            <person name="Nishimura K."/>
        </authorList>
    </citation>
    <scope>NUCLEOTIDE SEQUENCE</scope>
</reference>
<evidence type="ECO:0000313" key="1">
    <source>
        <dbReference type="EMBL" id="GMN23207.1"/>
    </source>
</evidence>
<comment type="caution">
    <text evidence="1">The sequence shown here is derived from an EMBL/GenBank/DDBJ whole genome shotgun (WGS) entry which is preliminary data.</text>
</comment>
<dbReference type="Proteomes" id="UP001187192">
    <property type="component" value="Unassembled WGS sequence"/>
</dbReference>